<evidence type="ECO:0000256" key="3">
    <source>
        <dbReference type="ARBA" id="ARBA00023163"/>
    </source>
</evidence>
<dbReference type="GO" id="GO:0016987">
    <property type="term" value="F:sigma factor activity"/>
    <property type="evidence" value="ECO:0007669"/>
    <property type="project" value="InterPro"/>
</dbReference>
<evidence type="ECO:0000313" key="5">
    <source>
        <dbReference type="EMBL" id="KIO47071.1"/>
    </source>
</evidence>
<dbReference type="InterPro" id="IPR001761">
    <property type="entry name" value="Peripla_BP/Lac1_sug-bd_dom"/>
</dbReference>
<dbReference type="PROSITE" id="PS50932">
    <property type="entry name" value="HTH_LACI_2"/>
    <property type="match status" value="1"/>
</dbReference>
<dbReference type="GO" id="GO:0000976">
    <property type="term" value="F:transcription cis-regulatory region binding"/>
    <property type="evidence" value="ECO:0007669"/>
    <property type="project" value="TreeGrafter"/>
</dbReference>
<evidence type="ECO:0000256" key="2">
    <source>
        <dbReference type="ARBA" id="ARBA00023125"/>
    </source>
</evidence>
<dbReference type="InterPro" id="IPR028082">
    <property type="entry name" value="Peripla_BP_I"/>
</dbReference>
<gene>
    <name evidence="5" type="ORF">IE90_03430</name>
</gene>
<dbReference type="Gene3D" id="3.40.50.2300">
    <property type="match status" value="2"/>
</dbReference>
<dbReference type="PANTHER" id="PTHR30146:SF109">
    <property type="entry name" value="HTH-TYPE TRANSCRIPTIONAL REGULATOR GALS"/>
    <property type="match status" value="1"/>
</dbReference>
<dbReference type="Gene3D" id="1.10.260.40">
    <property type="entry name" value="lambda repressor-like DNA-binding domains"/>
    <property type="match status" value="1"/>
</dbReference>
<keyword evidence="1" id="KW-0805">Transcription regulation</keyword>
<dbReference type="SMART" id="SM00354">
    <property type="entry name" value="HTH_LACI"/>
    <property type="match status" value="1"/>
</dbReference>
<dbReference type="InterPro" id="IPR010982">
    <property type="entry name" value="Lambda_DNA-bd_dom_sf"/>
</dbReference>
<comment type="caution">
    <text evidence="5">The sequence shown here is derived from an EMBL/GenBank/DDBJ whole genome shotgun (WGS) entry which is preliminary data.</text>
</comment>
<organism evidence="5 6">
    <name type="scientific">Sanguibacteroides justesenii</name>
    <dbReference type="NCBI Taxonomy" id="1547597"/>
    <lineage>
        <taxon>Bacteria</taxon>
        <taxon>Pseudomonadati</taxon>
        <taxon>Bacteroidota</taxon>
        <taxon>Bacteroidia</taxon>
        <taxon>Bacteroidales</taxon>
        <taxon>Porphyromonadaceae</taxon>
        <taxon>Sanguibacteroides</taxon>
    </lineage>
</organism>
<dbReference type="CDD" id="cd06267">
    <property type="entry name" value="PBP1_LacI_sugar_binding-like"/>
    <property type="match status" value="1"/>
</dbReference>
<dbReference type="SUPFAM" id="SSF47413">
    <property type="entry name" value="lambda repressor-like DNA-binding domains"/>
    <property type="match status" value="1"/>
</dbReference>
<feature type="domain" description="HTH lacI-type" evidence="4">
    <location>
        <begin position="6"/>
        <end position="60"/>
    </location>
</feature>
<proteinExistence type="predicted"/>
<dbReference type="SUPFAM" id="SSF53822">
    <property type="entry name" value="Periplasmic binding protein-like I"/>
    <property type="match status" value="1"/>
</dbReference>
<evidence type="ECO:0000313" key="6">
    <source>
        <dbReference type="Proteomes" id="UP000031937"/>
    </source>
</evidence>
<dbReference type="InterPro" id="IPR000394">
    <property type="entry name" value="RNA_pol_sigma_54"/>
</dbReference>
<dbReference type="AlphaFoldDB" id="A0AB34R5B4"/>
<dbReference type="Pfam" id="PF00532">
    <property type="entry name" value="Peripla_BP_1"/>
    <property type="match status" value="1"/>
</dbReference>
<dbReference type="CDD" id="cd01392">
    <property type="entry name" value="HTH_LacI"/>
    <property type="match status" value="1"/>
</dbReference>
<protein>
    <submittedName>
        <fullName evidence="5">LacI family transcriptional regulator</fullName>
    </submittedName>
</protein>
<dbReference type="PANTHER" id="PTHR30146">
    <property type="entry name" value="LACI-RELATED TRANSCRIPTIONAL REPRESSOR"/>
    <property type="match status" value="1"/>
</dbReference>
<dbReference type="GO" id="GO:0001216">
    <property type="term" value="F:DNA-binding transcription activator activity"/>
    <property type="evidence" value="ECO:0007669"/>
    <property type="project" value="InterPro"/>
</dbReference>
<keyword evidence="2" id="KW-0238">DNA-binding</keyword>
<accession>A0AB34R5B4</accession>
<evidence type="ECO:0000259" key="4">
    <source>
        <dbReference type="PROSITE" id="PS50932"/>
    </source>
</evidence>
<name>A0AB34R5B4_9PORP</name>
<dbReference type="InterPro" id="IPR000843">
    <property type="entry name" value="HTH_LacI"/>
</dbReference>
<dbReference type="RefSeq" id="WP_041502472.1">
    <property type="nucleotide sequence ID" value="NZ_JPIT01000008.1"/>
</dbReference>
<dbReference type="EMBL" id="JPIT01000008">
    <property type="protein sequence ID" value="KIO47071.1"/>
    <property type="molecule type" value="Genomic_DNA"/>
</dbReference>
<dbReference type="Proteomes" id="UP000031937">
    <property type="component" value="Unassembled WGS sequence"/>
</dbReference>
<evidence type="ECO:0000256" key="1">
    <source>
        <dbReference type="ARBA" id="ARBA00023015"/>
    </source>
</evidence>
<dbReference type="PROSITE" id="PS00717">
    <property type="entry name" value="SIGMA54_1"/>
    <property type="match status" value="1"/>
</dbReference>
<keyword evidence="3" id="KW-0804">Transcription</keyword>
<sequence>MSQKPITIKDLAEQLNISVSTVSRALKDNHEISEKTRKAVQDLAKKVGYKPNPIAVALKTHKSYTIGVIVPQIVSTFFATVVKTIEEVADKYGYNVLVSSSNESFEKEMKSIDILLGTRADGIILSLAHETRTFDHIKNIQEAGIPVVLFDRTTDKFEISRVVTDGLTAAFQAVQHLVEVGAKKIFILTGPKQITIGGNRMKGYLKAMESNHLEVKPHYVCYCEDYTVQAGKKAVQQIIAAKDIPEAIFGINDDLIIGAIEALKEAGLRIPEDVALVGFSNTKRSRYMSPTVSSINQFPEKIGKIAAELLFEQILNNRHAKIREEIVNCELIVRDSSNRKRQILHNN</sequence>
<reference evidence="5 6" key="1">
    <citation type="submission" date="2014-07" db="EMBL/GenBank/DDBJ databases">
        <title>Porphyromonadaceae bacterium OUH 334697 = ATCC BAA-2682 = DSM 28341 draft genome.</title>
        <authorList>
            <person name="Sydenham T.V."/>
            <person name="Hasman H."/>
            <person name="Justesen U.S."/>
        </authorList>
    </citation>
    <scope>NUCLEOTIDE SEQUENCE [LARGE SCALE GENOMIC DNA]</scope>
    <source>
        <strain evidence="5 6">OUH 334697</strain>
    </source>
</reference>
<dbReference type="Pfam" id="PF00356">
    <property type="entry name" value="LacI"/>
    <property type="match status" value="1"/>
</dbReference>